<dbReference type="SUPFAM" id="SSF48452">
    <property type="entry name" value="TPR-like"/>
    <property type="match status" value="2"/>
</dbReference>
<dbReference type="GO" id="GO:0000160">
    <property type="term" value="P:phosphorelay signal transduction system"/>
    <property type="evidence" value="ECO:0007669"/>
    <property type="project" value="InterPro"/>
</dbReference>
<dbReference type="InterPro" id="IPR036388">
    <property type="entry name" value="WH-like_DNA-bd_sf"/>
</dbReference>
<gene>
    <name evidence="7" type="ORF">QRX60_29570</name>
</gene>
<name>A0A9Y2K249_9PSEU</name>
<dbReference type="GO" id="GO:0003677">
    <property type="term" value="F:DNA binding"/>
    <property type="evidence" value="ECO:0007669"/>
    <property type="project" value="UniProtKB-UniRule"/>
</dbReference>
<evidence type="ECO:0000259" key="6">
    <source>
        <dbReference type="PROSITE" id="PS51755"/>
    </source>
</evidence>
<evidence type="ECO:0000256" key="5">
    <source>
        <dbReference type="PROSITE-ProRule" id="PRU01091"/>
    </source>
</evidence>
<dbReference type="InterPro" id="IPR005158">
    <property type="entry name" value="BTAD"/>
</dbReference>
<accession>A0A9Y2K249</accession>
<dbReference type="GO" id="GO:0006355">
    <property type="term" value="P:regulation of DNA-templated transcription"/>
    <property type="evidence" value="ECO:0007669"/>
    <property type="project" value="InterPro"/>
</dbReference>
<dbReference type="RefSeq" id="WP_286003725.1">
    <property type="nucleotide sequence ID" value="NZ_CP127295.1"/>
</dbReference>
<dbReference type="Pfam" id="PF03704">
    <property type="entry name" value="BTAD"/>
    <property type="match status" value="1"/>
</dbReference>
<dbReference type="Gene3D" id="3.40.50.300">
    <property type="entry name" value="P-loop containing nucleotide triphosphate hydrolases"/>
    <property type="match status" value="1"/>
</dbReference>
<evidence type="ECO:0000256" key="4">
    <source>
        <dbReference type="ARBA" id="ARBA00023163"/>
    </source>
</evidence>
<dbReference type="SMART" id="SM01043">
    <property type="entry name" value="BTAD"/>
    <property type="match status" value="1"/>
</dbReference>
<sequence length="920" mass="99195">MGGAEVVVGPPRQRAVLAILALRANETVSRAVLIDGVWGDAAPASVEGSVHTYVHGLRRVLSVVGGEVLVRSGGGYRLVVDPDAVDVVVAESGVRRARELAAAGDRSAAADVLRECLGLWRGVPLFGLPGPLAEAERVRLTELRVEVVEERAEWLLGLGRHREVVGELSEAVGAEPFRERLRGLLMVALYRCGRRADALAEFESARRLFVAELGLDPGAELAELQVRMLRSDPGLDVVVEPAAGSAGAVGVPAQLPHEVPGFVGRAGELEQLAQWRLSVGQGGRALVISAVDGVGGVGKTSLAVRFAREVAGEYPDGQLYVNLRGFDPHRGPLSVGEALGQLLWSLGAGGRRRGVDAQVVLYRTLLSGKRMLILLDNAVSAEQVRELLPGPSRSLVLVTSRNRLTGLVVRDGARRLTLGVLPEEEAVELLRVAAGRARVDAEPGAAVALVRLCGCLPLAVRIAAERVSSDRGVGLGELVGALAAERDRLDTLDAGDDEMSSVRGVFSWSYRSLDVGVARLFRLLGVVPGVDVGVVAVAALVDRPVEETGGLLAVLVEQNLLEQRDGRYGLHDLVRVYAAELAEREDPEEDRVAALRGLMIWYLHSVRRSFSCFMPDHPLFPAGVPDARHELPAFETRESVYAWYNTEVANILALTQCAAELGEHDIAWQLAWCMYNYYYSTGLLSEWIELLDIGLVSAEKTGRPEPQSRILTTLGVAHSRIGQNEIAVHHLERGLSLARGMGNQDLQIALLANLASTLREMKRYDEGVRRAQEAVELAMAHGTDFRKASCLDSLCELYVESGQPEEALKCGETGLQAARTSDTRLTEVNILVNMAHARRDLGDAATAMRDYQAVLELCSTLGDRYHEALALLGIAELDRRASRVDSAREHAQCALNILVQLNGEEAGVAQAFLAMLDEVA</sequence>
<dbReference type="InterPro" id="IPR002182">
    <property type="entry name" value="NB-ARC"/>
</dbReference>
<keyword evidence="3 5" id="KW-0238">DNA-binding</keyword>
<dbReference type="KEGG" id="amog:QRX60_29570"/>
<dbReference type="PANTHER" id="PTHR35807">
    <property type="entry name" value="TRANSCRIPTIONAL REGULATOR REDD-RELATED"/>
    <property type="match status" value="1"/>
</dbReference>
<comment type="similarity">
    <text evidence="1">Belongs to the AfsR/DnrI/RedD regulatory family.</text>
</comment>
<organism evidence="7 8">
    <name type="scientific">Amycolatopsis mongoliensis</name>
    <dbReference type="NCBI Taxonomy" id="715475"/>
    <lineage>
        <taxon>Bacteria</taxon>
        <taxon>Bacillati</taxon>
        <taxon>Actinomycetota</taxon>
        <taxon>Actinomycetes</taxon>
        <taxon>Pseudonocardiales</taxon>
        <taxon>Pseudonocardiaceae</taxon>
        <taxon>Amycolatopsis</taxon>
    </lineage>
</organism>
<keyword evidence="8" id="KW-1185">Reference proteome</keyword>
<dbReference type="Proteomes" id="UP001239397">
    <property type="component" value="Chromosome"/>
</dbReference>
<evidence type="ECO:0000313" key="8">
    <source>
        <dbReference type="Proteomes" id="UP001239397"/>
    </source>
</evidence>
<dbReference type="EMBL" id="CP127295">
    <property type="protein sequence ID" value="WIY07497.1"/>
    <property type="molecule type" value="Genomic_DNA"/>
</dbReference>
<dbReference type="InterPro" id="IPR051677">
    <property type="entry name" value="AfsR-DnrI-RedD_regulator"/>
</dbReference>
<keyword evidence="4" id="KW-0804">Transcription</keyword>
<dbReference type="InterPro" id="IPR016032">
    <property type="entry name" value="Sig_transdc_resp-reg_C-effctor"/>
</dbReference>
<dbReference type="PROSITE" id="PS51755">
    <property type="entry name" value="OMPR_PHOB"/>
    <property type="match status" value="1"/>
</dbReference>
<dbReference type="GO" id="GO:0043531">
    <property type="term" value="F:ADP binding"/>
    <property type="evidence" value="ECO:0007669"/>
    <property type="project" value="InterPro"/>
</dbReference>
<dbReference type="PANTHER" id="PTHR35807:SF1">
    <property type="entry name" value="TRANSCRIPTIONAL REGULATOR REDD"/>
    <property type="match status" value="1"/>
</dbReference>
<evidence type="ECO:0000313" key="7">
    <source>
        <dbReference type="EMBL" id="WIY07497.1"/>
    </source>
</evidence>
<dbReference type="InterPro" id="IPR001867">
    <property type="entry name" value="OmpR/PhoB-type_DNA-bd"/>
</dbReference>
<dbReference type="SMART" id="SM00028">
    <property type="entry name" value="TPR"/>
    <property type="match status" value="5"/>
</dbReference>
<evidence type="ECO:0000256" key="2">
    <source>
        <dbReference type="ARBA" id="ARBA00023015"/>
    </source>
</evidence>
<proteinExistence type="inferred from homology"/>
<dbReference type="AlphaFoldDB" id="A0A9Y2K249"/>
<dbReference type="PRINTS" id="PR00364">
    <property type="entry name" value="DISEASERSIST"/>
</dbReference>
<dbReference type="InterPro" id="IPR011990">
    <property type="entry name" value="TPR-like_helical_dom_sf"/>
</dbReference>
<dbReference type="CDD" id="cd15831">
    <property type="entry name" value="BTAD"/>
    <property type="match status" value="1"/>
</dbReference>
<dbReference type="Gene3D" id="1.10.10.10">
    <property type="entry name" value="Winged helix-like DNA-binding domain superfamily/Winged helix DNA-binding domain"/>
    <property type="match status" value="1"/>
</dbReference>
<evidence type="ECO:0000256" key="3">
    <source>
        <dbReference type="ARBA" id="ARBA00023125"/>
    </source>
</evidence>
<feature type="DNA-binding region" description="OmpR/PhoB-type" evidence="5">
    <location>
        <begin position="1"/>
        <end position="80"/>
    </location>
</feature>
<dbReference type="Pfam" id="PF00486">
    <property type="entry name" value="Trans_reg_C"/>
    <property type="match status" value="1"/>
</dbReference>
<protein>
    <submittedName>
        <fullName evidence="7">BTAD domain-containing putative transcriptional regulator</fullName>
    </submittedName>
</protein>
<dbReference type="Gene3D" id="1.25.40.10">
    <property type="entry name" value="Tetratricopeptide repeat domain"/>
    <property type="match status" value="3"/>
</dbReference>
<dbReference type="SMART" id="SM00862">
    <property type="entry name" value="Trans_reg_C"/>
    <property type="match status" value="1"/>
</dbReference>
<dbReference type="SUPFAM" id="SSF46894">
    <property type="entry name" value="C-terminal effector domain of the bipartite response regulators"/>
    <property type="match status" value="1"/>
</dbReference>
<dbReference type="InterPro" id="IPR027417">
    <property type="entry name" value="P-loop_NTPase"/>
</dbReference>
<reference evidence="7 8" key="1">
    <citation type="submission" date="2023-06" db="EMBL/GenBank/DDBJ databases">
        <authorList>
            <person name="Oyuntsetseg B."/>
            <person name="Kim S.B."/>
        </authorList>
    </citation>
    <scope>NUCLEOTIDE SEQUENCE [LARGE SCALE GENOMIC DNA]</scope>
    <source>
        <strain evidence="7 8">4-36</strain>
    </source>
</reference>
<dbReference type="InterPro" id="IPR019734">
    <property type="entry name" value="TPR_rpt"/>
</dbReference>
<keyword evidence="2" id="KW-0805">Transcription regulation</keyword>
<dbReference type="Pfam" id="PF00931">
    <property type="entry name" value="NB-ARC"/>
    <property type="match status" value="1"/>
</dbReference>
<dbReference type="Pfam" id="PF13424">
    <property type="entry name" value="TPR_12"/>
    <property type="match status" value="2"/>
</dbReference>
<feature type="domain" description="OmpR/PhoB-type" evidence="6">
    <location>
        <begin position="1"/>
        <end position="80"/>
    </location>
</feature>
<evidence type="ECO:0000256" key="1">
    <source>
        <dbReference type="ARBA" id="ARBA00005820"/>
    </source>
</evidence>
<dbReference type="SUPFAM" id="SSF52540">
    <property type="entry name" value="P-loop containing nucleoside triphosphate hydrolases"/>
    <property type="match status" value="1"/>
</dbReference>